<accession>A0A2K3JUA9</accession>
<proteinExistence type="predicted"/>
<reference evidence="1 2" key="2">
    <citation type="journal article" date="2017" name="Front. Plant Sci.">
        <title>Gene Classification and Mining of Molecular Markers Useful in Red Clover (Trifolium pratense) Breeding.</title>
        <authorList>
            <person name="Istvanek J."/>
            <person name="Dluhosova J."/>
            <person name="Dluhos P."/>
            <person name="Patkova L."/>
            <person name="Nedelnik J."/>
            <person name="Repkova J."/>
        </authorList>
    </citation>
    <scope>NUCLEOTIDE SEQUENCE [LARGE SCALE GENOMIC DNA]</scope>
    <source>
        <strain evidence="2">cv. Tatra</strain>
        <tissue evidence="1">Young leaves</tissue>
    </source>
</reference>
<reference evidence="1 2" key="1">
    <citation type="journal article" date="2014" name="Am. J. Bot.">
        <title>Genome assembly and annotation for red clover (Trifolium pratense; Fabaceae).</title>
        <authorList>
            <person name="Istvanek J."/>
            <person name="Jaros M."/>
            <person name="Krenek A."/>
            <person name="Repkova J."/>
        </authorList>
    </citation>
    <scope>NUCLEOTIDE SEQUENCE [LARGE SCALE GENOMIC DNA]</scope>
    <source>
        <strain evidence="2">cv. Tatra</strain>
        <tissue evidence="1">Young leaves</tissue>
    </source>
</reference>
<dbReference type="EMBL" id="ASHM01124361">
    <property type="protein sequence ID" value="PNX57624.1"/>
    <property type="molecule type" value="Genomic_DNA"/>
</dbReference>
<protein>
    <submittedName>
        <fullName evidence="1">Uncharacterized protein</fullName>
    </submittedName>
</protein>
<dbReference type="AlphaFoldDB" id="A0A2K3JUA9"/>
<comment type="caution">
    <text evidence="1">The sequence shown here is derived from an EMBL/GenBank/DDBJ whole genome shotgun (WGS) entry which is preliminary data.</text>
</comment>
<gene>
    <name evidence="1" type="ORF">L195_g058787</name>
</gene>
<evidence type="ECO:0000313" key="2">
    <source>
        <dbReference type="Proteomes" id="UP000236291"/>
    </source>
</evidence>
<dbReference type="Proteomes" id="UP000236291">
    <property type="component" value="Unassembled WGS sequence"/>
</dbReference>
<feature type="non-terminal residue" evidence="1">
    <location>
        <position position="1"/>
    </location>
</feature>
<evidence type="ECO:0000313" key="1">
    <source>
        <dbReference type="EMBL" id="PNX57624.1"/>
    </source>
</evidence>
<sequence>IRGIGSQGEMRCSSSSSRHPENLHMELVIVIELVMDMKLVSELFTELHMLILVFINEE</sequence>
<name>A0A2K3JUA9_TRIPR</name>
<organism evidence="1 2">
    <name type="scientific">Trifolium pratense</name>
    <name type="common">Red clover</name>
    <dbReference type="NCBI Taxonomy" id="57577"/>
    <lineage>
        <taxon>Eukaryota</taxon>
        <taxon>Viridiplantae</taxon>
        <taxon>Streptophyta</taxon>
        <taxon>Embryophyta</taxon>
        <taxon>Tracheophyta</taxon>
        <taxon>Spermatophyta</taxon>
        <taxon>Magnoliopsida</taxon>
        <taxon>eudicotyledons</taxon>
        <taxon>Gunneridae</taxon>
        <taxon>Pentapetalae</taxon>
        <taxon>rosids</taxon>
        <taxon>fabids</taxon>
        <taxon>Fabales</taxon>
        <taxon>Fabaceae</taxon>
        <taxon>Papilionoideae</taxon>
        <taxon>50 kb inversion clade</taxon>
        <taxon>NPAAA clade</taxon>
        <taxon>Hologalegina</taxon>
        <taxon>IRL clade</taxon>
        <taxon>Trifolieae</taxon>
        <taxon>Trifolium</taxon>
    </lineage>
</organism>